<evidence type="ECO:0000313" key="2">
    <source>
        <dbReference type="EMBL" id="TWO69791.1"/>
    </source>
</evidence>
<evidence type="ECO:0000313" key="3">
    <source>
        <dbReference type="Proteomes" id="UP000318199"/>
    </source>
</evidence>
<dbReference type="InterPro" id="IPR024983">
    <property type="entry name" value="CHAT_dom"/>
</dbReference>
<dbReference type="Gene3D" id="1.25.40.10">
    <property type="entry name" value="Tetratricopeptide repeat domain"/>
    <property type="match status" value="1"/>
</dbReference>
<dbReference type="Proteomes" id="UP000318199">
    <property type="component" value="Unassembled WGS sequence"/>
</dbReference>
<dbReference type="InterPro" id="IPR011990">
    <property type="entry name" value="TPR-like_helical_dom_sf"/>
</dbReference>
<keyword evidence="3" id="KW-1185">Reference proteome</keyword>
<dbReference type="PANTHER" id="PTHR10098">
    <property type="entry name" value="RAPSYN-RELATED"/>
    <property type="match status" value="1"/>
</dbReference>
<dbReference type="SUPFAM" id="SSF48452">
    <property type="entry name" value="TPR-like"/>
    <property type="match status" value="1"/>
</dbReference>
<proteinExistence type="predicted"/>
<name>A0A562ZN39_9BURK</name>
<sequence>MDVAVNARLGLLTCLVCLMLPVAWAGESQSLRAQGEQLRWQGDVDAAVVLLRQARARAVSNVEAVQAGTSLGAALLQARRLDDAEEALLAAYRAAADAPARAAAALELGNLALMRKQPQQAHTYYSEVATSGGTGPLALAARLNLARLAPVSGRVELLVALLPEVDRLLPDPPARAHLLLHAGQVAAESGAAALPLAQVAMERARALARPDPASRTHIAALEGLAQVHEAQGRWDDALRLGETALDAARPAPVRPLQDLLLAIEWRQARGWRQRGRSDLALAAAMRAVDHAQAIRPDMPIEQVDGRSTYQAVLQPLFELFVDLQLGAIDALPPARQAVALTRVREAVEAMRQSEMQDFLGDRCTVEEADAARLEPGAVALYPILLSDRVELLVQTRDSLSRVTRSVAREEVIAAARALASALRSGQDNYVGPARRLYDWLLRPVEGDLVGMHTLVVVPDGPLRLVPFAALNDGERPLLQRIALGTVTGMSMTDAGRPRTGRPTTLLAGVALPGPVVEKLALSDVLRSAPVARSVAGRAPMLASRTSRSAARALGEREAEAMRRDLALPGVRDEVIAIAALTGGKVLLDGAFTVNAFEREAEGGDYRLVHIASHGVFGGSAETSYILAFDDLLGINRLQSVLRSDKLQQSPIDLLTLSACETAEGNDRAPLGIAGAAMRARARSVLGTLWPVDDDAARQLMEGFYRGLAHGGQSKAVALRDAQLELLRQPATRHPYFWAPFSLIGNWR</sequence>
<feature type="domain" description="CHAT" evidence="1">
    <location>
        <begin position="432"/>
        <end position="745"/>
    </location>
</feature>
<dbReference type="AlphaFoldDB" id="A0A562ZN39"/>
<evidence type="ECO:0000259" key="1">
    <source>
        <dbReference type="Pfam" id="PF12770"/>
    </source>
</evidence>
<dbReference type="EMBL" id="VOBQ01000014">
    <property type="protein sequence ID" value="TWO69791.1"/>
    <property type="molecule type" value="Genomic_DNA"/>
</dbReference>
<dbReference type="Pfam" id="PF12770">
    <property type="entry name" value="CHAT"/>
    <property type="match status" value="1"/>
</dbReference>
<gene>
    <name evidence="2" type="ORF">FN976_18405</name>
</gene>
<accession>A0A562ZN39</accession>
<organism evidence="2 3">
    <name type="scientific">Caenimonas sedimenti</name>
    <dbReference type="NCBI Taxonomy" id="2596921"/>
    <lineage>
        <taxon>Bacteria</taxon>
        <taxon>Pseudomonadati</taxon>
        <taxon>Pseudomonadota</taxon>
        <taxon>Betaproteobacteria</taxon>
        <taxon>Burkholderiales</taxon>
        <taxon>Comamonadaceae</taxon>
        <taxon>Caenimonas</taxon>
    </lineage>
</organism>
<comment type="caution">
    <text evidence="2">The sequence shown here is derived from an EMBL/GenBank/DDBJ whole genome shotgun (WGS) entry which is preliminary data.</text>
</comment>
<dbReference type="PANTHER" id="PTHR10098:SF112">
    <property type="entry name" value="SLR0380 PROTEIN"/>
    <property type="match status" value="1"/>
</dbReference>
<dbReference type="OrthoDB" id="9771112at2"/>
<reference evidence="2 3" key="1">
    <citation type="submission" date="2019-07" db="EMBL/GenBank/DDBJ databases">
        <title>Caenimonas sedimenti sp. nov., isolated from activated sludge.</title>
        <authorList>
            <person name="Xu J."/>
        </authorList>
    </citation>
    <scope>NUCLEOTIDE SEQUENCE [LARGE SCALE GENOMIC DNA]</scope>
    <source>
        <strain evidence="2 3">HX-9-20</strain>
    </source>
</reference>
<protein>
    <submittedName>
        <fullName evidence="2">CHAT domain-containing protein</fullName>
    </submittedName>
</protein>